<dbReference type="Pfam" id="PF00078">
    <property type="entry name" value="RVT_1"/>
    <property type="match status" value="1"/>
</dbReference>
<dbReference type="EMBL" id="CAJNDS010002077">
    <property type="protein sequence ID" value="CAE7308337.1"/>
    <property type="molecule type" value="Genomic_DNA"/>
</dbReference>
<dbReference type="InterPro" id="IPR000477">
    <property type="entry name" value="RT_dom"/>
</dbReference>
<dbReference type="PROSITE" id="PS50878">
    <property type="entry name" value="RT_POL"/>
    <property type="match status" value="1"/>
</dbReference>
<reference evidence="3" key="1">
    <citation type="submission" date="2021-02" db="EMBL/GenBank/DDBJ databases">
        <authorList>
            <person name="Dougan E. K."/>
            <person name="Rhodes N."/>
            <person name="Thang M."/>
            <person name="Chan C."/>
        </authorList>
    </citation>
    <scope>NUCLEOTIDE SEQUENCE</scope>
</reference>
<feature type="compositionally biased region" description="Low complexity" evidence="1">
    <location>
        <begin position="1275"/>
        <end position="1287"/>
    </location>
</feature>
<dbReference type="Proteomes" id="UP000604046">
    <property type="component" value="Unassembled WGS sequence"/>
</dbReference>
<feature type="compositionally biased region" description="Basic and acidic residues" evidence="1">
    <location>
        <begin position="1381"/>
        <end position="1391"/>
    </location>
</feature>
<dbReference type="PANTHER" id="PTHR47027">
    <property type="entry name" value="REVERSE TRANSCRIPTASE DOMAIN-CONTAINING PROTEIN"/>
    <property type="match status" value="1"/>
</dbReference>
<feature type="region of interest" description="Disordered" evidence="1">
    <location>
        <begin position="1464"/>
        <end position="1490"/>
    </location>
</feature>
<feature type="compositionally biased region" description="Low complexity" evidence="1">
    <location>
        <begin position="1222"/>
        <end position="1232"/>
    </location>
</feature>
<name>A0A812NBI7_9DINO</name>
<accession>A0A812NBI7</accession>
<dbReference type="OrthoDB" id="8193815at2759"/>
<protein>
    <recommendedName>
        <fullName evidence="2">Reverse transcriptase domain-containing protein</fullName>
    </recommendedName>
</protein>
<evidence type="ECO:0000313" key="3">
    <source>
        <dbReference type="EMBL" id="CAE7308337.1"/>
    </source>
</evidence>
<evidence type="ECO:0000256" key="1">
    <source>
        <dbReference type="SAM" id="MobiDB-lite"/>
    </source>
</evidence>
<gene>
    <name evidence="3" type="ORF">SNAT2548_LOCUS16196</name>
</gene>
<feature type="region of interest" description="Disordered" evidence="1">
    <location>
        <begin position="803"/>
        <end position="839"/>
    </location>
</feature>
<evidence type="ECO:0000313" key="4">
    <source>
        <dbReference type="Proteomes" id="UP000604046"/>
    </source>
</evidence>
<organism evidence="3 4">
    <name type="scientific">Symbiodinium natans</name>
    <dbReference type="NCBI Taxonomy" id="878477"/>
    <lineage>
        <taxon>Eukaryota</taxon>
        <taxon>Sar</taxon>
        <taxon>Alveolata</taxon>
        <taxon>Dinophyceae</taxon>
        <taxon>Suessiales</taxon>
        <taxon>Symbiodiniaceae</taxon>
        <taxon>Symbiodinium</taxon>
    </lineage>
</organism>
<sequence length="1668" mass="192146">MEAPSHFPYNPTMMPRRLDYLGLKGYHMSAAYVGEIRDVARSDHEPIVADIPPSGKKPKTKHTWGPRVLKDPDQIGTALQETPEGNTYYAQVKNICLAITKPHSDSITFHESETLQLLRREAHRTPPGQARKQAWKQVQKLQKQEHKLWEKELIDQASQMNWKAMRAIDHLNQPRHWEHRLLDPPDWPDHLQQHFKKIFNKADLETTERKLETTKNTIRQQCKRTPWEPFSEDEMRVVSLKWEPRKSTGPDSISHEALQHLLADKVWTGRLREMLNDMFYIGRLHPGIAEGVTVLLPKTHAPTSWGETRPITLSSTILKWLAQLLLHRCGEALCQTPQQYASPRRQSAELVFILRRVTRMSKDWGDQMYVVKLDIQKAFDSVGQPAMADLVRRKVADAGKPWEAQLWIDVIRAREINVAIADRTTPVPQTNGVRQGSPDSPRLFAELIGECLQETLVEDVHSTTPTPPHPAQPRELPPCPTSGGAFMDDTYLWGGCSARLQRLITTLEAHLKRQGLDIHPKKTGIISSHSQGKGTPFRIGGETVLAQGPDVILHALGSPLTFDNVTTALAAEMQGRARRTFHLRKRILCAATPLGPRLKLHNTYVRSSALWACNTWPIQESLLKQANSQQLHQVRAMLGRSRQPTEQWAEWNTRTLREARMIAQREQLQRWSTFVLWQVWGLVGHLARGHPTTQAVLQWRNIKWWRGQQSLRHGARHAHRFNPHLDIERHIVAVAGEDWLAIAQNRQRWQELGSDFVRKHDPPWATGRIDDYRNHHVDHRCLEYQHQHPHKCLYHHHDPHGSHDLQEYYPHGSDDHLDPLDPHKHHDLDDDHLDYRDGAHNPNGDYHHGLYHHHDPYDSRDLYEYCLRIHYDYDYNGSDNLIGLLDLYEHYALDDDHLDYHDDYHHHDPYDFHDLYEYCLRNHYDYDYCGSDNLIGLLDLDLYGHHDLDDDHHDYHDGAHTPNENYHRGFHDHHDPFDFHDLYEYGLCNDYDDYRNYNGSYQYPNGKNAYTNIYDYDHHDHYDFCGFYDLLLDLPLDLVLDLDHYDHHDLHSNQSDYHADAHTPEGDRYPDTNETNNNFYDHPDLHGFHDPHDQRHLDDNHPADNDGVHAHTNADHHLHYTGRPHLRPPLPEHAEWPDNTFTFPMDHADDYIITTAPPPDIPPVPGMTADQHRDWIRRGRLPLQFLTQVAAEAQRRYTAAALHKHLTQHTGATTLAPALPTAQTTAGDTATASHAPLTRPEADGPTAREGNHPPQDIARREQRLRQPTRIPQHEAQPATPTTPVQPASHPTAAEGRATAAPPPERSDHQQWTAAYHTPQYWTWTSTWQPWQDGWQANYHWQWHAGAPQHNTWQPHHNQYGWALHPIGSEPMADHPPTTHQSTREMTGEPDHSAPTAMNGGAHPGSPLTRPDQQAYTQRQRNKDDKYEMKKALQRANIYQPPREDGPHRLTIKQQYQDFLYTQSGRIHPAGGRPGERWIQHPIQPARPQDSNTDWAEMLNRHKQPRPEQTPDTSHTPTSSTQPNQEADAPNTPTERRADRTDGAPAYTGPLPPSMPQDPLTKIHFQPHQGGWWLEVVALNHATDTPIQPQPNQQPALPPGTTGFLYQEAEDTNQWTLHIHEAPEQHTQLPGGPHLQVRPWTWIQLTLEDPNPTHANTGLATSPEPARPP</sequence>
<feature type="domain" description="Reverse transcriptase" evidence="2">
    <location>
        <begin position="277"/>
        <end position="544"/>
    </location>
</feature>
<keyword evidence="4" id="KW-1185">Reference proteome</keyword>
<dbReference type="PANTHER" id="PTHR47027:SF20">
    <property type="entry name" value="REVERSE TRANSCRIPTASE-LIKE PROTEIN WITH RNA-DIRECTED DNA POLYMERASE DOMAIN"/>
    <property type="match status" value="1"/>
</dbReference>
<feature type="region of interest" description="Disordered" evidence="1">
    <location>
        <begin position="47"/>
        <end position="71"/>
    </location>
</feature>
<feature type="compositionally biased region" description="Low complexity" evidence="1">
    <location>
        <begin position="1509"/>
        <end position="1524"/>
    </location>
</feature>
<feature type="region of interest" description="Disordered" evidence="1">
    <location>
        <begin position="1268"/>
        <end position="1310"/>
    </location>
</feature>
<feature type="region of interest" description="Disordered" evidence="1">
    <location>
        <begin position="1502"/>
        <end position="1560"/>
    </location>
</feature>
<feature type="region of interest" description="Disordered" evidence="1">
    <location>
        <begin position="1222"/>
        <end position="1255"/>
    </location>
</feature>
<feature type="region of interest" description="Disordered" evidence="1">
    <location>
        <begin position="1053"/>
        <end position="1139"/>
    </location>
</feature>
<proteinExistence type="predicted"/>
<feature type="region of interest" description="Disordered" evidence="1">
    <location>
        <begin position="1647"/>
        <end position="1668"/>
    </location>
</feature>
<feature type="compositionally biased region" description="Basic and acidic residues" evidence="1">
    <location>
        <begin position="1053"/>
        <end position="1071"/>
    </location>
</feature>
<comment type="caution">
    <text evidence="3">The sequence shown here is derived from an EMBL/GenBank/DDBJ whole genome shotgun (WGS) entry which is preliminary data.</text>
</comment>
<evidence type="ECO:0000259" key="2">
    <source>
        <dbReference type="PROSITE" id="PS50878"/>
    </source>
</evidence>
<feature type="compositionally biased region" description="Basic and acidic residues" evidence="1">
    <location>
        <begin position="1081"/>
        <end position="1118"/>
    </location>
</feature>
<feature type="region of interest" description="Disordered" evidence="1">
    <location>
        <begin position="1373"/>
        <end position="1426"/>
    </location>
</feature>